<keyword evidence="2" id="KW-0812">Transmembrane</keyword>
<evidence type="ECO:0000256" key="2">
    <source>
        <dbReference type="SAM" id="Phobius"/>
    </source>
</evidence>
<dbReference type="SUPFAM" id="SSF48726">
    <property type="entry name" value="Immunoglobulin"/>
    <property type="match status" value="1"/>
</dbReference>
<reference evidence="4 5" key="1">
    <citation type="submission" date="2023-03" db="EMBL/GenBank/DDBJ databases">
        <title>Genome insight into feeding habits of ladybird beetles.</title>
        <authorList>
            <person name="Li H.-S."/>
            <person name="Huang Y.-H."/>
            <person name="Pang H."/>
        </authorList>
    </citation>
    <scope>NUCLEOTIDE SEQUENCE [LARGE SCALE GENOMIC DNA]</scope>
    <source>
        <strain evidence="4">SYSU_2023b</strain>
        <tissue evidence="4">Whole body</tissue>
    </source>
</reference>
<gene>
    <name evidence="4" type="ORF">WA026_020697</name>
</gene>
<organism evidence="4 5">
    <name type="scientific">Henosepilachna vigintioctopunctata</name>
    <dbReference type="NCBI Taxonomy" id="420089"/>
    <lineage>
        <taxon>Eukaryota</taxon>
        <taxon>Metazoa</taxon>
        <taxon>Ecdysozoa</taxon>
        <taxon>Arthropoda</taxon>
        <taxon>Hexapoda</taxon>
        <taxon>Insecta</taxon>
        <taxon>Pterygota</taxon>
        <taxon>Neoptera</taxon>
        <taxon>Endopterygota</taxon>
        <taxon>Coleoptera</taxon>
        <taxon>Polyphaga</taxon>
        <taxon>Cucujiformia</taxon>
        <taxon>Coccinelloidea</taxon>
        <taxon>Coccinellidae</taxon>
        <taxon>Epilachninae</taxon>
        <taxon>Epilachnini</taxon>
        <taxon>Henosepilachna</taxon>
    </lineage>
</organism>
<keyword evidence="2" id="KW-1133">Transmembrane helix</keyword>
<dbReference type="EMBL" id="JARQZJ010000045">
    <property type="protein sequence ID" value="KAK9878068.1"/>
    <property type="molecule type" value="Genomic_DNA"/>
</dbReference>
<accession>A0AAW1UAH1</accession>
<sequence length="225" mass="25941">MLSYYLHTLIAFHSYHIVRKTQLDQRSQLDGKNLLRSLESFQLDEYKQEAIFREMESVRRMIQPKDHQNVYYSGNWFVSALPKEDPTITGVETQYEIGDDINLNCTSGRSYPASILNWYINEQKVVSPSTLIRYPHTHHKHGLISVTLGLKFTLSSRHFLGGSMRVKCTASVSPELWRGDRESIVQSMDVKDMREALLLVKSFSTVVTPYPLALFVSFLLFSVVM</sequence>
<dbReference type="AlphaFoldDB" id="A0AAW1UAH1"/>
<dbReference type="Proteomes" id="UP001431783">
    <property type="component" value="Unassembled WGS sequence"/>
</dbReference>
<evidence type="ECO:0000313" key="5">
    <source>
        <dbReference type="Proteomes" id="UP001431783"/>
    </source>
</evidence>
<dbReference type="Gene3D" id="2.60.40.10">
    <property type="entry name" value="Immunoglobulins"/>
    <property type="match status" value="1"/>
</dbReference>
<proteinExistence type="predicted"/>
<feature type="domain" description="CD80-like immunoglobulin C2-set" evidence="3">
    <location>
        <begin position="87"/>
        <end position="157"/>
    </location>
</feature>
<dbReference type="InterPro" id="IPR013162">
    <property type="entry name" value="CD80_C2-set"/>
</dbReference>
<evidence type="ECO:0000313" key="4">
    <source>
        <dbReference type="EMBL" id="KAK9878068.1"/>
    </source>
</evidence>
<feature type="transmembrane region" description="Helical" evidence="2">
    <location>
        <begin position="198"/>
        <end position="224"/>
    </location>
</feature>
<dbReference type="PANTHER" id="PTHR21261:SF14">
    <property type="entry name" value="BEATEN PATH IV, ISOFORM B"/>
    <property type="match status" value="1"/>
</dbReference>
<dbReference type="InterPro" id="IPR013783">
    <property type="entry name" value="Ig-like_fold"/>
</dbReference>
<comment type="caution">
    <text evidence="4">The sequence shown here is derived from an EMBL/GenBank/DDBJ whole genome shotgun (WGS) entry which is preliminary data.</text>
</comment>
<evidence type="ECO:0000259" key="3">
    <source>
        <dbReference type="Pfam" id="PF08205"/>
    </source>
</evidence>
<dbReference type="Pfam" id="PF08205">
    <property type="entry name" value="C2-set_2"/>
    <property type="match status" value="1"/>
</dbReference>
<keyword evidence="5" id="KW-1185">Reference proteome</keyword>
<keyword evidence="1" id="KW-1015">Disulfide bond</keyword>
<protein>
    <recommendedName>
        <fullName evidence="3">CD80-like immunoglobulin C2-set domain-containing protein</fullName>
    </recommendedName>
</protein>
<keyword evidence="2" id="KW-0472">Membrane</keyword>
<dbReference type="InterPro" id="IPR036179">
    <property type="entry name" value="Ig-like_dom_sf"/>
</dbReference>
<dbReference type="PANTHER" id="PTHR21261">
    <property type="entry name" value="BEAT PROTEIN"/>
    <property type="match status" value="1"/>
</dbReference>
<evidence type="ECO:0000256" key="1">
    <source>
        <dbReference type="ARBA" id="ARBA00023157"/>
    </source>
</evidence>
<name>A0AAW1UAH1_9CUCU</name>